<feature type="region of interest" description="Disordered" evidence="5">
    <location>
        <begin position="429"/>
        <end position="639"/>
    </location>
</feature>
<feature type="signal peptide" evidence="7">
    <location>
        <begin position="1"/>
        <end position="22"/>
    </location>
</feature>
<name>R9PC72_PSEHS</name>
<protein>
    <submittedName>
        <fullName evidence="8">Uncharacterized protein</fullName>
    </submittedName>
</protein>
<feature type="compositionally biased region" description="Basic residues" evidence="5">
    <location>
        <begin position="577"/>
        <end position="591"/>
    </location>
</feature>
<feature type="compositionally biased region" description="Pro residues" evidence="5">
    <location>
        <begin position="629"/>
        <end position="639"/>
    </location>
</feature>
<feature type="transmembrane region" description="Helical" evidence="6">
    <location>
        <begin position="219"/>
        <end position="246"/>
    </location>
</feature>
<dbReference type="GeneID" id="24111837"/>
<dbReference type="GO" id="GO:0016020">
    <property type="term" value="C:membrane"/>
    <property type="evidence" value="ECO:0007669"/>
    <property type="project" value="UniProtKB-SubCell"/>
</dbReference>
<dbReference type="PANTHER" id="PTHR15549:SF30">
    <property type="entry name" value="MID2 DOMAIN-CONTAINING PROTEIN"/>
    <property type="match status" value="1"/>
</dbReference>
<feature type="region of interest" description="Disordered" evidence="5">
    <location>
        <begin position="74"/>
        <end position="101"/>
    </location>
</feature>
<dbReference type="AlphaFoldDB" id="R9PC72"/>
<evidence type="ECO:0000256" key="5">
    <source>
        <dbReference type="SAM" id="MobiDB-lite"/>
    </source>
</evidence>
<feature type="compositionally biased region" description="Low complexity" evidence="5">
    <location>
        <begin position="520"/>
        <end position="532"/>
    </location>
</feature>
<keyword evidence="4 6" id="KW-0472">Membrane</keyword>
<comment type="subcellular location">
    <subcellularLocation>
        <location evidence="1">Membrane</location>
        <topology evidence="1">Single-pass membrane protein</topology>
    </subcellularLocation>
</comment>
<feature type="compositionally biased region" description="Polar residues" evidence="5">
    <location>
        <begin position="438"/>
        <end position="447"/>
    </location>
</feature>
<reference evidence="9" key="1">
    <citation type="journal article" date="2013" name="Genome Announc.">
        <title>Draft genome sequence of the basidiomycetous yeast-like fungus Pseudozyma hubeiensis SY62, which produces an abundant amount of the biosurfactant mannosylerythritol lipids.</title>
        <authorList>
            <person name="Konishi M."/>
            <person name="Hatada Y."/>
            <person name="Horiuchi J."/>
        </authorList>
    </citation>
    <scope>NUCLEOTIDE SEQUENCE [LARGE SCALE GENOMIC DNA]</scope>
    <source>
        <strain evidence="9">SY62</strain>
    </source>
</reference>
<evidence type="ECO:0000256" key="2">
    <source>
        <dbReference type="ARBA" id="ARBA00022692"/>
    </source>
</evidence>
<keyword evidence="3 6" id="KW-1133">Transmembrane helix</keyword>
<evidence type="ECO:0000256" key="3">
    <source>
        <dbReference type="ARBA" id="ARBA00022989"/>
    </source>
</evidence>
<feature type="region of interest" description="Disordered" evidence="5">
    <location>
        <begin position="125"/>
        <end position="211"/>
    </location>
</feature>
<gene>
    <name evidence="8" type="ORF">PHSY_006568</name>
</gene>
<feature type="compositionally biased region" description="Low complexity" evidence="5">
    <location>
        <begin position="139"/>
        <end position="167"/>
    </location>
</feature>
<dbReference type="RefSeq" id="XP_012192558.1">
    <property type="nucleotide sequence ID" value="XM_012337168.1"/>
</dbReference>
<keyword evidence="2 6" id="KW-0812">Transmembrane</keyword>
<feature type="compositionally biased region" description="Low complexity" evidence="5">
    <location>
        <begin position="175"/>
        <end position="208"/>
    </location>
</feature>
<dbReference type="OrthoDB" id="2555569at2759"/>
<evidence type="ECO:0000256" key="4">
    <source>
        <dbReference type="ARBA" id="ARBA00023136"/>
    </source>
</evidence>
<dbReference type="Proteomes" id="UP000014071">
    <property type="component" value="Unassembled WGS sequence"/>
</dbReference>
<dbReference type="PANTHER" id="PTHR15549">
    <property type="entry name" value="PAIRED IMMUNOGLOBULIN-LIKE TYPE 2 RECEPTOR"/>
    <property type="match status" value="1"/>
</dbReference>
<feature type="compositionally biased region" description="Low complexity" evidence="5">
    <location>
        <begin position="540"/>
        <end position="551"/>
    </location>
</feature>
<organism evidence="8 9">
    <name type="scientific">Pseudozyma hubeiensis (strain SY62)</name>
    <name type="common">Yeast</name>
    <dbReference type="NCBI Taxonomy" id="1305764"/>
    <lineage>
        <taxon>Eukaryota</taxon>
        <taxon>Fungi</taxon>
        <taxon>Dikarya</taxon>
        <taxon>Basidiomycota</taxon>
        <taxon>Ustilaginomycotina</taxon>
        <taxon>Ustilaginomycetes</taxon>
        <taxon>Ustilaginales</taxon>
        <taxon>Ustilaginaceae</taxon>
        <taxon>Pseudozyma</taxon>
    </lineage>
</organism>
<dbReference type="InterPro" id="IPR051694">
    <property type="entry name" value="Immunoregulatory_rcpt-like"/>
</dbReference>
<evidence type="ECO:0000313" key="8">
    <source>
        <dbReference type="EMBL" id="GAC98971.1"/>
    </source>
</evidence>
<evidence type="ECO:0000256" key="6">
    <source>
        <dbReference type="SAM" id="Phobius"/>
    </source>
</evidence>
<dbReference type="HOGENOM" id="CLU_412306_0_0_1"/>
<keyword evidence="7" id="KW-0732">Signal</keyword>
<dbReference type="STRING" id="1305764.R9PC72"/>
<dbReference type="EMBL" id="DF238822">
    <property type="protein sequence ID" value="GAC98971.1"/>
    <property type="molecule type" value="Genomic_DNA"/>
</dbReference>
<feature type="chain" id="PRO_5004478136" evidence="7">
    <location>
        <begin position="23"/>
        <end position="639"/>
    </location>
</feature>
<accession>R9PC72</accession>
<dbReference type="GO" id="GO:0071944">
    <property type="term" value="C:cell periphery"/>
    <property type="evidence" value="ECO:0007669"/>
    <property type="project" value="UniProtKB-ARBA"/>
</dbReference>
<feature type="compositionally biased region" description="Polar residues" evidence="5">
    <location>
        <begin position="563"/>
        <end position="574"/>
    </location>
</feature>
<sequence length="639" mass="66517">MLPKWLITSLILASAGGELVQARSVGQVSAGEGKQRDLFDQLLHNLAGKYFPGGGDGTGKLQWTVHPLPRKRQLNLSPSIFGGGSGEDSSGDATSVGGGGGGGGNAMPASILAAASAAANTASPSASASASATGNTDRSSATASNTPASSASSNPPASTSAAPTSSAVPLSKIITSNSASSTSSPSTTSSSSSTSTASPTSTSSPSSSDQALLSPKNKFFPLVVTGLAAAGLVALMMLIAIARCLAHDQLRRDNLKKSYGFDDSSPKDRFTSAPIGAARSIRRALTKKKQLGSFARRTQDGSVLIEVGDEVFAVPPHLADSYRERILREKRSRSDLSSESNGFGVKAKYLSDGGPDGDEEQARMKYDAMLDGEGGGVRRSLSQRLGDRLRSLTGGAAEPVEEKAAFSFALQNQPRGAMRQSDLTARQGALTQGAPGWSISQRQSSAGYTAPKQPKEEFGTAKIMPRSSPPRPPALTPAATAPSHPLPAPTTQRTKARKPPPKLELSLLTSKLAELERLPASSSLTHSSRASANGTFGAPTLSTTSSSDHTSIPGAFPERTKSLYRSNTKPSDTVGTYRHRPSSAVRSKTHHNRDSTALGSPTRFTHETHRIPVNPEKPQPAKTSDKRPLPIPPPFSLPK</sequence>
<dbReference type="eggNOG" id="ENOG502QWH3">
    <property type="taxonomic scope" value="Eukaryota"/>
</dbReference>
<feature type="region of interest" description="Disordered" evidence="5">
    <location>
        <begin position="330"/>
        <end position="360"/>
    </location>
</feature>
<keyword evidence="9" id="KW-1185">Reference proteome</keyword>
<evidence type="ECO:0000256" key="1">
    <source>
        <dbReference type="ARBA" id="ARBA00004167"/>
    </source>
</evidence>
<evidence type="ECO:0000313" key="9">
    <source>
        <dbReference type="Proteomes" id="UP000014071"/>
    </source>
</evidence>
<evidence type="ECO:0000256" key="7">
    <source>
        <dbReference type="SAM" id="SignalP"/>
    </source>
</evidence>
<proteinExistence type="predicted"/>